<accession>A0A9P4N7L8</accession>
<dbReference type="InterPro" id="IPR016181">
    <property type="entry name" value="Acyl_CoA_acyltransferase"/>
</dbReference>
<keyword evidence="3" id="KW-1185">Reference proteome</keyword>
<evidence type="ECO:0000313" key="3">
    <source>
        <dbReference type="Proteomes" id="UP000800093"/>
    </source>
</evidence>
<dbReference type="InterPro" id="IPR053013">
    <property type="entry name" value="LAT"/>
</dbReference>
<evidence type="ECO:0000259" key="1">
    <source>
        <dbReference type="Pfam" id="PF22998"/>
    </source>
</evidence>
<dbReference type="Proteomes" id="UP000800093">
    <property type="component" value="Unassembled WGS sequence"/>
</dbReference>
<dbReference type="EMBL" id="ML986595">
    <property type="protein sequence ID" value="KAF2266789.1"/>
    <property type="molecule type" value="Genomic_DNA"/>
</dbReference>
<name>A0A9P4N7L8_9PLEO</name>
<reference evidence="3" key="1">
    <citation type="journal article" date="2020" name="Stud. Mycol.">
        <title>101 Dothideomycetes genomes: A test case for predicting lifestyles and emergence of pathogens.</title>
        <authorList>
            <person name="Haridas S."/>
            <person name="Albert R."/>
            <person name="Binder M."/>
            <person name="Bloem J."/>
            <person name="LaButti K."/>
            <person name="Salamov A."/>
            <person name="Andreopoulos B."/>
            <person name="Baker S."/>
            <person name="Barry K."/>
            <person name="Bills G."/>
            <person name="Bluhm B."/>
            <person name="Cannon C."/>
            <person name="Castanera R."/>
            <person name="Culley D."/>
            <person name="Daum C."/>
            <person name="Ezra D."/>
            <person name="Gonzalez J."/>
            <person name="Henrissat B."/>
            <person name="Kuo A."/>
            <person name="Liang C."/>
            <person name="Lipzen A."/>
            <person name="Lutzoni F."/>
            <person name="Magnuson J."/>
            <person name="Mondo S."/>
            <person name="Nolan M."/>
            <person name="Ohm R."/>
            <person name="Pangilinan J."/>
            <person name="Park H.-J."/>
            <person name="Ramirez L."/>
            <person name="Alfaro M."/>
            <person name="Sun H."/>
            <person name="Tritt A."/>
            <person name="Yoshinaga Y."/>
            <person name="Zwiers L.-H."/>
            <person name="Turgeon B."/>
            <person name="Goodwin S."/>
            <person name="Spatafora J."/>
            <person name="Crous P."/>
            <person name="Grigoriev I."/>
        </authorList>
    </citation>
    <scope>NUCLEOTIDE SEQUENCE [LARGE SCALE GENOMIC DNA]</scope>
    <source>
        <strain evidence="3">CBS 304.66</strain>
    </source>
</reference>
<dbReference type="Pfam" id="PF22998">
    <property type="entry name" value="GNAT_LYC1-like"/>
    <property type="match status" value="1"/>
</dbReference>
<dbReference type="AlphaFoldDB" id="A0A9P4N7L8"/>
<dbReference type="Gene3D" id="3.40.630.30">
    <property type="match status" value="1"/>
</dbReference>
<gene>
    <name evidence="2" type="ORF">CC78DRAFT_559123</name>
</gene>
<protein>
    <recommendedName>
        <fullName evidence="1">LYC1 C-terminal domain-containing protein</fullName>
    </recommendedName>
</protein>
<evidence type="ECO:0000313" key="2">
    <source>
        <dbReference type="EMBL" id="KAF2266789.1"/>
    </source>
</evidence>
<comment type="caution">
    <text evidence="2">The sequence shown here is derived from an EMBL/GenBank/DDBJ whole genome shotgun (WGS) entry which is preliminary data.</text>
</comment>
<sequence length="407" mass="45193">MVSTVNLPDGSSPMLALAHPTEEEKQAQFKLNGAEWRGALSLPAYLRREEILASQALTKDGGITYWILVDTSMKENALDTTSPGRLQLASCETYRKKALVWKDGEVCETVAHGIGSVFCPPHLRKRGYAARLMKEVGTALQTHQTTKETPCVFSILFSDIGKKFYDELGWEPFNSSHVSVPAAMSKAASVGALPTAQPLYESDLAELCKIDEALVRRSLASRPKGSNTAVALIPDVQTIRWFHAREEFVGQELHGRTPEVKGAIIGSEKGKRIWCYWTRMWYNSNAQEAKGNTLHILRLVVENEEHSSWKGSETKPMNGSSKVHMHDAAIAALLLMAQREAEEWNLEEVEVWNPSSATVAAAQMLDSSASVVDRDSESICSLMWYPEHEGKVADSIDWIGNEKYGWN</sequence>
<feature type="domain" description="LYC1 C-terminal" evidence="1">
    <location>
        <begin position="187"/>
        <end position="406"/>
    </location>
</feature>
<dbReference type="PANTHER" id="PTHR34815:SF4">
    <property type="entry name" value="N-ACETYLTRANSFERASE DOMAIN-CONTAINING PROTEIN"/>
    <property type="match status" value="1"/>
</dbReference>
<dbReference type="InterPro" id="IPR055100">
    <property type="entry name" value="GNAT_LYC1-like"/>
</dbReference>
<dbReference type="SUPFAM" id="SSF55729">
    <property type="entry name" value="Acyl-CoA N-acyltransferases (Nat)"/>
    <property type="match status" value="1"/>
</dbReference>
<dbReference type="OrthoDB" id="2020070at2759"/>
<proteinExistence type="predicted"/>
<dbReference type="PANTHER" id="PTHR34815">
    <property type="entry name" value="LYSINE ACETYLTRANSFERASE"/>
    <property type="match status" value="1"/>
</dbReference>
<organism evidence="2 3">
    <name type="scientific">Lojkania enalia</name>
    <dbReference type="NCBI Taxonomy" id="147567"/>
    <lineage>
        <taxon>Eukaryota</taxon>
        <taxon>Fungi</taxon>
        <taxon>Dikarya</taxon>
        <taxon>Ascomycota</taxon>
        <taxon>Pezizomycotina</taxon>
        <taxon>Dothideomycetes</taxon>
        <taxon>Pleosporomycetidae</taxon>
        <taxon>Pleosporales</taxon>
        <taxon>Pleosporales incertae sedis</taxon>
        <taxon>Lojkania</taxon>
    </lineage>
</organism>